<dbReference type="GO" id="GO:0003677">
    <property type="term" value="F:DNA binding"/>
    <property type="evidence" value="ECO:0007669"/>
    <property type="project" value="UniProtKB-UniRule"/>
</dbReference>
<dbReference type="FunFam" id="2.170.120.12:FF:000001">
    <property type="entry name" value="DNA-directed RNA polymerase subunit alpha"/>
    <property type="match status" value="1"/>
</dbReference>
<comment type="function">
    <text evidence="1 8">DNA-dependent RNA polymerase catalyzes the transcription of DNA into RNA using the four ribonucleoside triphosphates as substrates.</text>
</comment>
<feature type="region of interest" description="Alpha C-terminal domain (alpha-CTD)" evidence="8">
    <location>
        <begin position="251"/>
        <end position="321"/>
    </location>
</feature>
<dbReference type="GeneID" id="40877732"/>
<feature type="domain" description="DNA-directed RNA polymerase RpoA/D/Rpb3-type" evidence="9">
    <location>
        <begin position="29"/>
        <end position="230"/>
    </location>
</feature>
<evidence type="ECO:0000313" key="10">
    <source>
        <dbReference type="EMBL" id="QCX30095.1"/>
    </source>
</evidence>
<name>A0A4Y5QEN5_9ROSI</name>
<evidence type="ECO:0000256" key="2">
    <source>
        <dbReference type="ARBA" id="ARBA00007123"/>
    </source>
</evidence>
<sequence length="321" mass="37065">MNLDDKKIYNQEPHWKCLESRVDSKRLYYGRFLISPLKKGEAQTIGFMMRRILLGELEGASITRAKFDKKLHEFSTIEGIQESVNEILMNLKEIVFKPHFHGTLDAYICVKGPGNVTAQHIISPTPLLEIVDNTQHIANLRKPIDLRIELQIEKNRGYCRKPTKNFQDGSFSIDAVCMPVRNMNFSIYSIGSQKDMLFLEIWTNGSLTPKEALHEACRTLINFFIPFLVDLEDKNLDLEDKNLDLEDKSNPNSLECIFIDQLNLNPRVYNCLKRYNINTVWDLLCTSDKELRKMEGFVIGDLAHITRILEDILKTLGIDID</sequence>
<dbReference type="GO" id="GO:0003899">
    <property type="term" value="F:DNA-directed RNA polymerase activity"/>
    <property type="evidence" value="ECO:0007669"/>
    <property type="project" value="UniProtKB-UniRule"/>
</dbReference>
<dbReference type="InterPro" id="IPR036603">
    <property type="entry name" value="RBP11-like"/>
</dbReference>
<comment type="domain">
    <text evidence="8">The N-terminal domain is essential for RNAP assembly and basal transcription, whereas the C-terminal domain is involved in interaction with transcriptional regulators and with upstream promoter elements.</text>
</comment>
<organism evidence="10">
    <name type="scientific">Passiflora rufa</name>
    <dbReference type="NCBI Taxonomy" id="231182"/>
    <lineage>
        <taxon>Eukaryota</taxon>
        <taxon>Viridiplantae</taxon>
        <taxon>Streptophyta</taxon>
        <taxon>Embryophyta</taxon>
        <taxon>Tracheophyta</taxon>
        <taxon>Spermatophyta</taxon>
        <taxon>Magnoliopsida</taxon>
        <taxon>eudicotyledons</taxon>
        <taxon>Gunneridae</taxon>
        <taxon>Pentapetalae</taxon>
        <taxon>rosids</taxon>
        <taxon>fabids</taxon>
        <taxon>Malpighiales</taxon>
        <taxon>Passifloraceae</taxon>
        <taxon>Passiflora</taxon>
    </lineage>
</organism>
<keyword evidence="6 8" id="KW-0804">Transcription</keyword>
<dbReference type="Gene3D" id="1.10.150.20">
    <property type="entry name" value="5' to 3' exonuclease, C-terminal subdomain"/>
    <property type="match status" value="1"/>
</dbReference>
<comment type="subunit">
    <text evidence="8">In plastids the minimal PEP RNA polymerase catalytic core is composed of four subunits: alpha, beta, beta', and beta''. When a (nuclear-encoded) sigma factor is associated with the core the holoenzyme is formed, which can initiate transcription.</text>
</comment>
<evidence type="ECO:0000256" key="4">
    <source>
        <dbReference type="ARBA" id="ARBA00022679"/>
    </source>
</evidence>
<evidence type="ECO:0000256" key="3">
    <source>
        <dbReference type="ARBA" id="ARBA00022478"/>
    </source>
</evidence>
<comment type="similarity">
    <text evidence="2 8">Belongs to the RNA polymerase alpha chain family.</text>
</comment>
<dbReference type="SUPFAM" id="SSF55257">
    <property type="entry name" value="RBP11-like subunits of RNA polymerase"/>
    <property type="match status" value="1"/>
</dbReference>
<dbReference type="RefSeq" id="YP_009670827.1">
    <property type="nucleotide sequence ID" value="NC_043817.1"/>
</dbReference>
<proteinExistence type="inferred from homology"/>
<dbReference type="SUPFAM" id="SSF47789">
    <property type="entry name" value="C-terminal domain of RNA polymerase alpha subunit"/>
    <property type="match status" value="1"/>
</dbReference>
<dbReference type="GeneID" id="40877702"/>
<accession>A0A4Y5QEN5</accession>
<dbReference type="Gene3D" id="3.30.1360.10">
    <property type="entry name" value="RNA polymerase, RBP11-like subunit"/>
    <property type="match status" value="1"/>
</dbReference>
<dbReference type="SUPFAM" id="SSF56553">
    <property type="entry name" value="Insert subdomain of RNA polymerase alpha subunit"/>
    <property type="match status" value="1"/>
</dbReference>
<dbReference type="GO" id="GO:0006351">
    <property type="term" value="P:DNA-templated transcription"/>
    <property type="evidence" value="ECO:0007669"/>
    <property type="project" value="UniProtKB-UniRule"/>
</dbReference>
<comment type="subcellular location">
    <subcellularLocation>
        <location evidence="8">Plastid</location>
        <location evidence="8">Chloroplast</location>
    </subcellularLocation>
</comment>
<dbReference type="EMBL" id="MK694924">
    <property type="protein sequence ID" value="QCX30095.1"/>
    <property type="molecule type" value="Genomic_DNA"/>
</dbReference>
<protein>
    <recommendedName>
        <fullName evidence="8">DNA-directed RNA polymerase subunit alpha</fullName>
        <shortName evidence="8">PEP</shortName>
        <ecNumber evidence="8">2.7.7.6</ecNumber>
    </recommendedName>
    <alternativeName>
        <fullName evidence="8">Plastid-encoded RNA polymerase subunit alpha</fullName>
        <shortName evidence="8">RNA polymerase subunit alpha</shortName>
    </alternativeName>
</protein>
<comment type="catalytic activity">
    <reaction evidence="7 8">
        <text>RNA(n) + a ribonucleoside 5'-triphosphate = RNA(n+1) + diphosphate</text>
        <dbReference type="Rhea" id="RHEA:21248"/>
        <dbReference type="Rhea" id="RHEA-COMP:14527"/>
        <dbReference type="Rhea" id="RHEA-COMP:17342"/>
        <dbReference type="ChEBI" id="CHEBI:33019"/>
        <dbReference type="ChEBI" id="CHEBI:61557"/>
        <dbReference type="ChEBI" id="CHEBI:140395"/>
        <dbReference type="EC" id="2.7.7.6"/>
    </reaction>
</comment>
<dbReference type="Gene3D" id="2.170.120.12">
    <property type="entry name" value="DNA-directed RNA polymerase, insert domain"/>
    <property type="match status" value="1"/>
</dbReference>
<evidence type="ECO:0000256" key="6">
    <source>
        <dbReference type="ARBA" id="ARBA00023163"/>
    </source>
</evidence>
<evidence type="ECO:0000256" key="1">
    <source>
        <dbReference type="ARBA" id="ARBA00004026"/>
    </source>
</evidence>
<dbReference type="InterPro" id="IPR011263">
    <property type="entry name" value="DNA-dir_RNA_pol_RpoA/D/Rpb3"/>
</dbReference>
<dbReference type="AlphaFoldDB" id="A0A4Y5QEN5"/>
<dbReference type="CDD" id="cd06928">
    <property type="entry name" value="RNAP_alpha_NTD"/>
    <property type="match status" value="1"/>
</dbReference>
<dbReference type="GO" id="GO:0000428">
    <property type="term" value="C:DNA-directed RNA polymerase complex"/>
    <property type="evidence" value="ECO:0007669"/>
    <property type="project" value="UniProtKB-KW"/>
</dbReference>
<dbReference type="InterPro" id="IPR011260">
    <property type="entry name" value="RNAP_asu_C"/>
</dbReference>
<keyword evidence="5 8" id="KW-0548">Nucleotidyltransferase</keyword>
<keyword evidence="3 8" id="KW-0240">DNA-directed RNA polymerase</keyword>
<feature type="region of interest" description="Alpha N-terminal domain (alpha-NTD)" evidence="8">
    <location>
        <begin position="1"/>
        <end position="232"/>
    </location>
</feature>
<evidence type="ECO:0000256" key="8">
    <source>
        <dbReference type="HAMAP-Rule" id="MF_00059"/>
    </source>
</evidence>
<keyword evidence="10" id="KW-0150">Chloroplast</keyword>
<dbReference type="Pfam" id="PF01000">
    <property type="entry name" value="RNA_pol_A_bac"/>
    <property type="match status" value="1"/>
</dbReference>
<dbReference type="EC" id="2.7.7.6" evidence="8"/>
<dbReference type="Pfam" id="PF01193">
    <property type="entry name" value="RNA_pol_L"/>
    <property type="match status" value="1"/>
</dbReference>
<evidence type="ECO:0000259" key="9">
    <source>
        <dbReference type="SMART" id="SM00662"/>
    </source>
</evidence>
<dbReference type="GO" id="GO:0009507">
    <property type="term" value="C:chloroplast"/>
    <property type="evidence" value="ECO:0007669"/>
    <property type="project" value="UniProtKB-SubCell"/>
</dbReference>
<evidence type="ECO:0000256" key="5">
    <source>
        <dbReference type="ARBA" id="ARBA00022695"/>
    </source>
</evidence>
<dbReference type="HAMAP" id="MF_00059">
    <property type="entry name" value="RNApol_bact_RpoA"/>
    <property type="match status" value="1"/>
</dbReference>
<geneLocation type="chloroplast" evidence="10"/>
<reference evidence="10" key="1">
    <citation type="journal article" date="2019" name="Mol. Phylogenet. Evol.">
        <title>Highly accelerated rates of genomic rearrangements and nucleotide substitutions in plastid genomes of Passiflora subgenus Decaloba.</title>
        <authorList>
            <person name="Shrestha B."/>
            <person name="Weng M.L."/>
            <person name="Theriot E.C."/>
            <person name="Gilbert L.E."/>
            <person name="Ruhlman T.A."/>
            <person name="Krosnick S.E."/>
            <person name="Jansen R.K."/>
        </authorList>
    </citation>
    <scope>NUCLEOTIDE SEQUENCE</scope>
</reference>
<dbReference type="SMART" id="SM00662">
    <property type="entry name" value="RPOLD"/>
    <property type="match status" value="1"/>
</dbReference>
<keyword evidence="10" id="KW-0934">Plastid</keyword>
<gene>
    <name evidence="8 10" type="primary">rpoA</name>
</gene>
<dbReference type="InterPro" id="IPR011773">
    <property type="entry name" value="DNA-dir_RpoA"/>
</dbReference>
<evidence type="ECO:0000256" key="7">
    <source>
        <dbReference type="ARBA" id="ARBA00048552"/>
    </source>
</evidence>
<dbReference type="Pfam" id="PF03118">
    <property type="entry name" value="RNA_pol_A_CTD"/>
    <property type="match status" value="1"/>
</dbReference>
<dbReference type="NCBIfam" id="TIGR02027">
    <property type="entry name" value="rpoA"/>
    <property type="match status" value="1"/>
</dbReference>
<dbReference type="InterPro" id="IPR011262">
    <property type="entry name" value="DNA-dir_RNA_pol_insert"/>
</dbReference>
<dbReference type="EMBL" id="MK694924">
    <property type="protein sequence ID" value="QCX30094.1"/>
    <property type="molecule type" value="Genomic_DNA"/>
</dbReference>
<dbReference type="GO" id="GO:0046983">
    <property type="term" value="F:protein dimerization activity"/>
    <property type="evidence" value="ECO:0007669"/>
    <property type="project" value="InterPro"/>
</dbReference>
<dbReference type="RefSeq" id="YP_009670858.1">
    <property type="nucleotide sequence ID" value="NC_043817.1"/>
</dbReference>
<keyword evidence="4 8" id="KW-0808">Transferase</keyword>
<dbReference type="InterPro" id="IPR036643">
    <property type="entry name" value="RNApol_insert_sf"/>
</dbReference>